<evidence type="ECO:0000256" key="1">
    <source>
        <dbReference type="ARBA" id="ARBA00004141"/>
    </source>
</evidence>
<feature type="transmembrane region" description="Helical" evidence="5">
    <location>
        <begin position="448"/>
        <end position="471"/>
    </location>
</feature>
<sequence>MDNRKEEEAIGTEGKGADFVDAPPVDEYSNILERKYMTKKEFYWLWSGVLVQALCQTFEGCLTQGIIGPIASYFGVTSLTALLPTILAVLATALVPFYTKVADVFGRAGSLTYAFTSYLMGLTIEGTARSYTHLAIGQIFYGMGLTGMQALSQVVIADTTSLLHRGIMFAMYDMGNVINIWVAQVLIDPMTAKGQGDKWREAYILMGCISGFGALCLLVPLWRIQTALKTRKGALPPRRTIRWLITEFDFPGAILILLALSLTLLPLVLARRAAKNWQSPHIIILFCSGLVFFVLLIIWESKYATRPIMSMKIWTNRTAFACLLIMFLLKVLGNVVWQYLTQYFVVSRDLTFGESYLLVRGFQMAWLVFQLVAAVIMKKWQKARLLVWVGLIVYVIGVGLMIPAREQDASVFLVVVSQSIAGAGGGMANLACSVLVTGVVHKRDIATVVGASQILVSFGSAVGNAAAGGIWTQYLPARLDEHVTGPYDQSRAMNDPLKYVKNLDPVTKAQVIDAYKDSQWFMSVMGLAVAALTLVCAAMMQHVDLTMDQDTQDRIANGEVITATAEIEDEKN</sequence>
<comment type="subcellular location">
    <subcellularLocation>
        <location evidence="1">Membrane</location>
        <topology evidence="1">Multi-pass membrane protein</topology>
    </subcellularLocation>
</comment>
<reference evidence="7 8" key="1">
    <citation type="journal article" date="2020" name="Fungal Divers.">
        <title>Resolving the Mortierellaceae phylogeny through synthesis of multi-gene phylogenetics and phylogenomics.</title>
        <authorList>
            <person name="Vandepol N."/>
            <person name="Liber J."/>
            <person name="Desiro A."/>
            <person name="Na H."/>
            <person name="Kennedy M."/>
            <person name="Barry K."/>
            <person name="Grigoriev I.V."/>
            <person name="Miller A.N."/>
            <person name="O'Donnell K."/>
            <person name="Stajich J.E."/>
            <person name="Bonito G."/>
        </authorList>
    </citation>
    <scope>NUCLEOTIDE SEQUENCE [LARGE SCALE GENOMIC DNA]</scope>
    <source>
        <strain evidence="7 8">AD045</strain>
    </source>
</reference>
<dbReference type="PROSITE" id="PS50850">
    <property type="entry name" value="MFS"/>
    <property type="match status" value="1"/>
</dbReference>
<dbReference type="Proteomes" id="UP001194696">
    <property type="component" value="Unassembled WGS sequence"/>
</dbReference>
<evidence type="ECO:0000313" key="8">
    <source>
        <dbReference type="Proteomes" id="UP001194696"/>
    </source>
</evidence>
<evidence type="ECO:0000256" key="5">
    <source>
        <dbReference type="SAM" id="Phobius"/>
    </source>
</evidence>
<feature type="transmembrane region" description="Helical" evidence="5">
    <location>
        <begin position="281"/>
        <end position="299"/>
    </location>
</feature>
<organism evidence="7 8">
    <name type="scientific">Linnemannia gamsii</name>
    <dbReference type="NCBI Taxonomy" id="64522"/>
    <lineage>
        <taxon>Eukaryota</taxon>
        <taxon>Fungi</taxon>
        <taxon>Fungi incertae sedis</taxon>
        <taxon>Mucoromycota</taxon>
        <taxon>Mortierellomycotina</taxon>
        <taxon>Mortierellomycetes</taxon>
        <taxon>Mortierellales</taxon>
        <taxon>Mortierellaceae</taxon>
        <taxon>Linnemannia</taxon>
    </lineage>
</organism>
<evidence type="ECO:0000313" key="7">
    <source>
        <dbReference type="EMBL" id="KAG0293211.1"/>
    </source>
</evidence>
<keyword evidence="4 5" id="KW-0472">Membrane</keyword>
<feature type="transmembrane region" description="Helical" evidence="5">
    <location>
        <begin position="243"/>
        <end position="269"/>
    </location>
</feature>
<feature type="transmembrane region" description="Helical" evidence="5">
    <location>
        <begin position="357"/>
        <end position="376"/>
    </location>
</feature>
<feature type="transmembrane region" description="Helical" evidence="5">
    <location>
        <begin position="410"/>
        <end position="436"/>
    </location>
</feature>
<feature type="transmembrane region" description="Helical" evidence="5">
    <location>
        <begin position="169"/>
        <end position="187"/>
    </location>
</feature>
<keyword evidence="3 5" id="KW-1133">Transmembrane helix</keyword>
<feature type="transmembrane region" description="Helical" evidence="5">
    <location>
        <begin position="136"/>
        <end position="157"/>
    </location>
</feature>
<feature type="domain" description="Major facilitator superfamily (MFS) profile" evidence="6">
    <location>
        <begin position="41"/>
        <end position="543"/>
    </location>
</feature>
<feature type="transmembrane region" description="Helical" evidence="5">
    <location>
        <begin position="42"/>
        <end position="67"/>
    </location>
</feature>
<feature type="transmembrane region" description="Helical" evidence="5">
    <location>
        <begin position="104"/>
        <end position="124"/>
    </location>
</feature>
<dbReference type="PANTHER" id="PTHR23501">
    <property type="entry name" value="MAJOR FACILITATOR SUPERFAMILY"/>
    <property type="match status" value="1"/>
</dbReference>
<dbReference type="InterPro" id="IPR036259">
    <property type="entry name" value="MFS_trans_sf"/>
</dbReference>
<gene>
    <name evidence="7" type="ORF">BGZ96_003152</name>
</gene>
<feature type="transmembrane region" description="Helical" evidence="5">
    <location>
        <begin position="319"/>
        <end position="337"/>
    </location>
</feature>
<comment type="caution">
    <text evidence="7">The sequence shown here is derived from an EMBL/GenBank/DDBJ whole genome shotgun (WGS) entry which is preliminary data.</text>
</comment>
<accession>A0ABQ7K8J7</accession>
<evidence type="ECO:0000256" key="4">
    <source>
        <dbReference type="ARBA" id="ARBA00023136"/>
    </source>
</evidence>
<dbReference type="EMBL" id="JAAAIM010000165">
    <property type="protein sequence ID" value="KAG0293211.1"/>
    <property type="molecule type" value="Genomic_DNA"/>
</dbReference>
<protein>
    <recommendedName>
        <fullName evidence="6">Major facilitator superfamily (MFS) profile domain-containing protein</fullName>
    </recommendedName>
</protein>
<dbReference type="Pfam" id="PF07690">
    <property type="entry name" value="MFS_1"/>
    <property type="match status" value="1"/>
</dbReference>
<feature type="transmembrane region" description="Helical" evidence="5">
    <location>
        <begin position="202"/>
        <end position="222"/>
    </location>
</feature>
<dbReference type="SUPFAM" id="SSF103473">
    <property type="entry name" value="MFS general substrate transporter"/>
    <property type="match status" value="1"/>
</dbReference>
<dbReference type="PANTHER" id="PTHR23501:SF87">
    <property type="entry name" value="SIDEROPHORE IRON TRANSPORTER 2"/>
    <property type="match status" value="1"/>
</dbReference>
<feature type="transmembrane region" description="Helical" evidence="5">
    <location>
        <begin position="73"/>
        <end position="97"/>
    </location>
</feature>
<feature type="transmembrane region" description="Helical" evidence="5">
    <location>
        <begin position="385"/>
        <end position="404"/>
    </location>
</feature>
<dbReference type="InterPro" id="IPR020846">
    <property type="entry name" value="MFS_dom"/>
</dbReference>
<evidence type="ECO:0000256" key="2">
    <source>
        <dbReference type="ARBA" id="ARBA00022692"/>
    </source>
</evidence>
<evidence type="ECO:0000256" key="3">
    <source>
        <dbReference type="ARBA" id="ARBA00022989"/>
    </source>
</evidence>
<feature type="transmembrane region" description="Helical" evidence="5">
    <location>
        <begin position="520"/>
        <end position="540"/>
    </location>
</feature>
<dbReference type="InterPro" id="IPR011701">
    <property type="entry name" value="MFS"/>
</dbReference>
<proteinExistence type="predicted"/>
<keyword evidence="2 5" id="KW-0812">Transmembrane</keyword>
<dbReference type="Gene3D" id="1.20.1250.20">
    <property type="entry name" value="MFS general substrate transporter like domains"/>
    <property type="match status" value="2"/>
</dbReference>
<name>A0ABQ7K8J7_9FUNG</name>
<keyword evidence="8" id="KW-1185">Reference proteome</keyword>
<evidence type="ECO:0000259" key="6">
    <source>
        <dbReference type="PROSITE" id="PS50850"/>
    </source>
</evidence>